<organism evidence="1 2">
    <name type="scientific">Phytophthora fragariaefolia</name>
    <dbReference type="NCBI Taxonomy" id="1490495"/>
    <lineage>
        <taxon>Eukaryota</taxon>
        <taxon>Sar</taxon>
        <taxon>Stramenopiles</taxon>
        <taxon>Oomycota</taxon>
        <taxon>Peronosporomycetes</taxon>
        <taxon>Peronosporales</taxon>
        <taxon>Peronosporaceae</taxon>
        <taxon>Phytophthora</taxon>
    </lineage>
</organism>
<evidence type="ECO:0000313" key="2">
    <source>
        <dbReference type="Proteomes" id="UP001165121"/>
    </source>
</evidence>
<dbReference type="EMBL" id="BSXT01004469">
    <property type="protein sequence ID" value="GMF57981.1"/>
    <property type="molecule type" value="Genomic_DNA"/>
</dbReference>
<keyword evidence="2" id="KW-1185">Reference proteome</keyword>
<dbReference type="OrthoDB" id="93247at2759"/>
<name>A0A9W7D3Z9_9STRA</name>
<gene>
    <name evidence="1" type="ORF">Pfra01_002486400</name>
</gene>
<dbReference type="Proteomes" id="UP001165121">
    <property type="component" value="Unassembled WGS sequence"/>
</dbReference>
<evidence type="ECO:0000313" key="1">
    <source>
        <dbReference type="EMBL" id="GMF57981.1"/>
    </source>
</evidence>
<sequence length="215" mass="23576">MSGTVWRRASFQTNGCSVRPEPACSAEHLEEAGVDEECPCVEDREVGAEDTCCGRSHRAVAGPTTQGMTPASTKCGARAKSRGAAVGTPGTPRVAPRAVQLKSAAPVNPIALTHAVSNAVKVLRLFHSAGVTVEKARDFWEAFEDTTNGLPDRFRLLVFRQKIKGSQAERWWNNLSIKTFETLKIRFHNHFLSRTADALWERTVALDQAGARRVY</sequence>
<accession>A0A9W7D3Z9</accession>
<protein>
    <submittedName>
        <fullName evidence="1">Unnamed protein product</fullName>
    </submittedName>
</protein>
<reference evidence="1" key="1">
    <citation type="submission" date="2023-04" db="EMBL/GenBank/DDBJ databases">
        <title>Phytophthora fragariaefolia NBRC 109709.</title>
        <authorList>
            <person name="Ichikawa N."/>
            <person name="Sato H."/>
            <person name="Tonouchi N."/>
        </authorList>
    </citation>
    <scope>NUCLEOTIDE SEQUENCE</scope>
    <source>
        <strain evidence="1">NBRC 109709</strain>
    </source>
</reference>
<proteinExistence type="predicted"/>
<comment type="caution">
    <text evidence="1">The sequence shown here is derived from an EMBL/GenBank/DDBJ whole genome shotgun (WGS) entry which is preliminary data.</text>
</comment>
<dbReference type="AlphaFoldDB" id="A0A9W7D3Z9"/>